<evidence type="ECO:0000313" key="3">
    <source>
        <dbReference type="Proteomes" id="UP001195483"/>
    </source>
</evidence>
<dbReference type="InterPro" id="IPR044822">
    <property type="entry name" value="Myb_DNA-bind_4"/>
</dbReference>
<dbReference type="Pfam" id="PF13837">
    <property type="entry name" value="Myb_DNA-bind_4"/>
    <property type="match status" value="1"/>
</dbReference>
<sequence length="178" mass="20308">MGMPSHDPGTCKRDSATSLRYSATNHTSCDADVELSRNDSSLNFLKDSKNLLILLSLNFHQQQFQRWQQAYQSCNIWMQLESNSVPIRIKRFVALRSFQCTLVDSYDIQDAFNTAEQLGVTKTAKVWTSGETDLLVVLRLENDELFKKIKIHDQIWNSIAAEMEKQGYTVSVGHCANK</sequence>
<reference evidence="2" key="1">
    <citation type="journal article" date="2021" name="Genome Biol. Evol.">
        <title>A High-Quality Reference Genome for a Parasitic Bivalve with Doubly Uniparental Inheritance (Bivalvia: Unionida).</title>
        <authorList>
            <person name="Smith C.H."/>
        </authorList>
    </citation>
    <scope>NUCLEOTIDE SEQUENCE</scope>
    <source>
        <strain evidence="2">CHS0354</strain>
    </source>
</reference>
<dbReference type="Proteomes" id="UP001195483">
    <property type="component" value="Unassembled WGS sequence"/>
</dbReference>
<reference evidence="2" key="2">
    <citation type="journal article" date="2021" name="Genome Biol. Evol.">
        <title>Developing a high-quality reference genome for a parasitic bivalve with doubly uniparental inheritance (Bivalvia: Unionida).</title>
        <authorList>
            <person name="Smith C.H."/>
        </authorList>
    </citation>
    <scope>NUCLEOTIDE SEQUENCE</scope>
    <source>
        <strain evidence="2">CHS0354</strain>
        <tissue evidence="2">Mantle</tissue>
    </source>
</reference>
<evidence type="ECO:0000259" key="1">
    <source>
        <dbReference type="Pfam" id="PF13837"/>
    </source>
</evidence>
<gene>
    <name evidence="2" type="ORF">CHS0354_022827</name>
</gene>
<dbReference type="EMBL" id="JAEAOA010001385">
    <property type="protein sequence ID" value="KAK3583787.1"/>
    <property type="molecule type" value="Genomic_DNA"/>
</dbReference>
<dbReference type="AlphaFoldDB" id="A0AAE0VNX0"/>
<keyword evidence="3" id="KW-1185">Reference proteome</keyword>
<name>A0AAE0VNX0_9BIVA</name>
<evidence type="ECO:0000313" key="2">
    <source>
        <dbReference type="EMBL" id="KAK3583787.1"/>
    </source>
</evidence>
<accession>A0AAE0VNX0</accession>
<protein>
    <recommendedName>
        <fullName evidence="1">Myb/SANT-like DNA-binding domain-containing protein</fullName>
    </recommendedName>
</protein>
<dbReference type="Gene3D" id="1.10.10.60">
    <property type="entry name" value="Homeodomain-like"/>
    <property type="match status" value="1"/>
</dbReference>
<organism evidence="2 3">
    <name type="scientific">Potamilus streckersoni</name>
    <dbReference type="NCBI Taxonomy" id="2493646"/>
    <lineage>
        <taxon>Eukaryota</taxon>
        <taxon>Metazoa</taxon>
        <taxon>Spiralia</taxon>
        <taxon>Lophotrochozoa</taxon>
        <taxon>Mollusca</taxon>
        <taxon>Bivalvia</taxon>
        <taxon>Autobranchia</taxon>
        <taxon>Heteroconchia</taxon>
        <taxon>Palaeoheterodonta</taxon>
        <taxon>Unionida</taxon>
        <taxon>Unionoidea</taxon>
        <taxon>Unionidae</taxon>
        <taxon>Ambleminae</taxon>
        <taxon>Lampsilini</taxon>
        <taxon>Potamilus</taxon>
    </lineage>
</organism>
<comment type="caution">
    <text evidence="2">The sequence shown here is derived from an EMBL/GenBank/DDBJ whole genome shotgun (WGS) entry which is preliminary data.</text>
</comment>
<proteinExistence type="predicted"/>
<feature type="domain" description="Myb/SANT-like DNA-binding" evidence="1">
    <location>
        <begin position="126"/>
        <end position="178"/>
    </location>
</feature>
<reference evidence="2" key="3">
    <citation type="submission" date="2023-05" db="EMBL/GenBank/DDBJ databases">
        <authorList>
            <person name="Smith C.H."/>
        </authorList>
    </citation>
    <scope>NUCLEOTIDE SEQUENCE</scope>
    <source>
        <strain evidence="2">CHS0354</strain>
        <tissue evidence="2">Mantle</tissue>
    </source>
</reference>